<dbReference type="InterPro" id="IPR036428">
    <property type="entry name" value="PCD_sf"/>
</dbReference>
<dbReference type="SUPFAM" id="SSF55248">
    <property type="entry name" value="PCD-like"/>
    <property type="match status" value="1"/>
</dbReference>
<sequence>MSQHRALSVSVATDPTRERQGVPAAITTREEKKRQYDATAGKPTAVCDPYENNGQPLSESQCAELLPRVSDAWALEDGATVLVREIKVDNFFKGAKLLTTVAAVAFNEGHFPVLTLDRRVRRGRRWEELLVVRCKTAVLGGLSHRDFLLAMLIDAELNKATV</sequence>
<evidence type="ECO:0000313" key="6">
    <source>
        <dbReference type="EMBL" id="CAE0128441.1"/>
    </source>
</evidence>
<evidence type="ECO:0000256" key="4">
    <source>
        <dbReference type="ARBA" id="ARBA00023239"/>
    </source>
</evidence>
<organism evidence="6">
    <name type="scientific">Haptolina ericina</name>
    <dbReference type="NCBI Taxonomy" id="156174"/>
    <lineage>
        <taxon>Eukaryota</taxon>
        <taxon>Haptista</taxon>
        <taxon>Haptophyta</taxon>
        <taxon>Prymnesiophyceae</taxon>
        <taxon>Prymnesiales</taxon>
        <taxon>Prymnesiaceae</taxon>
        <taxon>Haptolina</taxon>
    </lineage>
</organism>
<dbReference type="EMBL" id="HBHX01048977">
    <property type="protein sequence ID" value="CAE0128441.1"/>
    <property type="molecule type" value="Transcribed_RNA"/>
</dbReference>
<comment type="catalytic activity">
    <reaction evidence="1">
        <text>(4aS,6R)-4a-hydroxy-L-erythro-5,6,7,8-tetrahydrobiopterin = (6R)-L-erythro-6,7-dihydrobiopterin + H2O</text>
        <dbReference type="Rhea" id="RHEA:11920"/>
        <dbReference type="ChEBI" id="CHEBI:15377"/>
        <dbReference type="ChEBI" id="CHEBI:15642"/>
        <dbReference type="ChEBI" id="CHEBI:43120"/>
        <dbReference type="EC" id="4.2.1.96"/>
    </reaction>
</comment>
<dbReference type="PANTHER" id="PTHR12599">
    <property type="entry name" value="PTERIN-4-ALPHA-CARBINOLAMINE DEHYDRATASE"/>
    <property type="match status" value="1"/>
</dbReference>
<comment type="similarity">
    <text evidence="2">Belongs to the pterin-4-alpha-carbinolamine dehydratase family.</text>
</comment>
<dbReference type="EC" id="4.2.1.96" evidence="3"/>
<dbReference type="Gene3D" id="3.30.1360.20">
    <property type="entry name" value="Transcriptional coactivator/pterin dehydratase"/>
    <property type="match status" value="1"/>
</dbReference>
<dbReference type="GO" id="GO:0009536">
    <property type="term" value="C:plastid"/>
    <property type="evidence" value="ECO:0007669"/>
    <property type="project" value="TreeGrafter"/>
</dbReference>
<feature type="region of interest" description="Disordered" evidence="5">
    <location>
        <begin position="1"/>
        <end position="44"/>
    </location>
</feature>
<name>A0A7S3B8W0_9EUKA</name>
<gene>
    <name evidence="6" type="ORF">HERI1096_LOCUS27125</name>
</gene>
<dbReference type="GO" id="GO:0008124">
    <property type="term" value="F:4-alpha-hydroxytetrahydrobiopterin dehydratase activity"/>
    <property type="evidence" value="ECO:0007669"/>
    <property type="project" value="UniProtKB-EC"/>
</dbReference>
<evidence type="ECO:0000256" key="3">
    <source>
        <dbReference type="ARBA" id="ARBA00013252"/>
    </source>
</evidence>
<dbReference type="PANTHER" id="PTHR12599:SF8">
    <property type="entry name" value="PTERIN-4-ALPHA-CARBINOLAMINE DEHYDRATASE, CHLOROPLASTIC-RELATED"/>
    <property type="match status" value="1"/>
</dbReference>
<evidence type="ECO:0000256" key="1">
    <source>
        <dbReference type="ARBA" id="ARBA00001554"/>
    </source>
</evidence>
<evidence type="ECO:0000256" key="5">
    <source>
        <dbReference type="SAM" id="MobiDB-lite"/>
    </source>
</evidence>
<dbReference type="GO" id="GO:0006729">
    <property type="term" value="P:tetrahydrobiopterin biosynthetic process"/>
    <property type="evidence" value="ECO:0007669"/>
    <property type="project" value="InterPro"/>
</dbReference>
<feature type="compositionally biased region" description="Polar residues" evidence="5">
    <location>
        <begin position="1"/>
        <end position="13"/>
    </location>
</feature>
<dbReference type="InterPro" id="IPR001533">
    <property type="entry name" value="Pterin_deHydtase"/>
</dbReference>
<dbReference type="Pfam" id="PF01329">
    <property type="entry name" value="Pterin_4a"/>
    <property type="match status" value="1"/>
</dbReference>
<reference evidence="6" key="1">
    <citation type="submission" date="2021-01" db="EMBL/GenBank/DDBJ databases">
        <authorList>
            <person name="Corre E."/>
            <person name="Pelletier E."/>
            <person name="Niang G."/>
            <person name="Scheremetjew M."/>
            <person name="Finn R."/>
            <person name="Kale V."/>
            <person name="Holt S."/>
            <person name="Cochrane G."/>
            <person name="Meng A."/>
            <person name="Brown T."/>
            <person name="Cohen L."/>
        </authorList>
    </citation>
    <scope>NUCLEOTIDE SEQUENCE</scope>
    <source>
        <strain evidence="6">CCMP281</strain>
    </source>
</reference>
<keyword evidence="4" id="KW-0456">Lyase</keyword>
<evidence type="ECO:0000256" key="2">
    <source>
        <dbReference type="ARBA" id="ARBA00006472"/>
    </source>
</evidence>
<accession>A0A7S3B8W0</accession>
<dbReference type="AlphaFoldDB" id="A0A7S3B8W0"/>
<protein>
    <recommendedName>
        <fullName evidence="3">4a-hydroxytetrahydrobiopterin dehydratase</fullName>
        <ecNumber evidence="3">4.2.1.96</ecNumber>
    </recommendedName>
</protein>
<proteinExistence type="inferred from homology"/>